<protein>
    <submittedName>
        <fullName evidence="2">6-hydroxy-3-succinoylpyridine 3-monooxygenase HspA</fullName>
        <ecNumber evidence="2">1.14.13.163</ecNumber>
    </submittedName>
</protein>
<dbReference type="EMBL" id="VJOO01000021">
    <property type="protein sequence ID" value="TSE36068.1"/>
    <property type="molecule type" value="Genomic_DNA"/>
</dbReference>
<dbReference type="Gene3D" id="3.40.50.1010">
    <property type="entry name" value="5'-nuclease"/>
    <property type="match status" value="1"/>
</dbReference>
<proteinExistence type="predicted"/>
<evidence type="ECO:0000259" key="1">
    <source>
        <dbReference type="Pfam" id="PF01936"/>
    </source>
</evidence>
<keyword evidence="2" id="KW-0560">Oxidoreductase</keyword>
<dbReference type="AlphaFoldDB" id="A0A554XJT8"/>
<dbReference type="GO" id="GO:0004540">
    <property type="term" value="F:RNA nuclease activity"/>
    <property type="evidence" value="ECO:0007669"/>
    <property type="project" value="InterPro"/>
</dbReference>
<sequence length="326" mass="35008">MVSGRAGVVPSPWLVAVLSSSRDIGLSLKMLNWFYVSAGSVLSAQRPPRVAFALSGGGKGVKTYVYIDGFNLYYAIKDMGCKWLDPKRMTEQVVPSARIEKVRYFTARVSGAVDAGAPGRQQIFFKALATVPEVQIHLGTFLAKSNWRPVMLLPVAHRALTDTAGSRATFVPGNLVVDVDAGLATSRPERLPVGRYGKGSAGGRPAALPDAVKAQVFTMEEKGSDVNLAVHLVNDAWAGRFDAAVVVSNDTDLVEPIRIVAQELGKSVYLLTPPGKFGAASPLVRVATHQRHIRPSHLRASHLRASQFPDPVWGPDGQPIAKPAGW</sequence>
<feature type="domain" description="NYN" evidence="1">
    <location>
        <begin position="219"/>
        <end position="289"/>
    </location>
</feature>
<dbReference type="Pfam" id="PF01936">
    <property type="entry name" value="NYN"/>
    <property type="match status" value="1"/>
</dbReference>
<organism evidence="2 3">
    <name type="scientific">Tepidimonas fonticaldi</name>
    <dbReference type="NCBI Taxonomy" id="1101373"/>
    <lineage>
        <taxon>Bacteria</taxon>
        <taxon>Pseudomonadati</taxon>
        <taxon>Pseudomonadota</taxon>
        <taxon>Betaproteobacteria</taxon>
        <taxon>Burkholderiales</taxon>
        <taxon>Tepidimonas</taxon>
    </lineage>
</organism>
<gene>
    <name evidence="2" type="primary">nicB</name>
    <name evidence="2" type="ORF">Tfont_02056</name>
</gene>
<keyword evidence="2" id="KW-0503">Monooxygenase</keyword>
<name>A0A554XJT8_9BURK</name>
<reference evidence="2 3" key="1">
    <citation type="submission" date="2019-07" db="EMBL/GenBank/DDBJ databases">
        <title>Tepidimonas fonticaldi AT-A2 draft genome.</title>
        <authorList>
            <person name="Da Costa M.S."/>
            <person name="Froufe H.J.C."/>
            <person name="Egas C."/>
            <person name="Albuquerque L."/>
        </authorList>
    </citation>
    <scope>NUCLEOTIDE SEQUENCE [LARGE SCALE GENOMIC DNA]</scope>
    <source>
        <strain evidence="2 3">AT-A2</strain>
    </source>
</reference>
<dbReference type="CDD" id="cd18722">
    <property type="entry name" value="PIN_NicB-like"/>
    <property type="match status" value="1"/>
</dbReference>
<dbReference type="EC" id="1.14.13.163" evidence="2"/>
<comment type="caution">
    <text evidence="2">The sequence shown here is derived from an EMBL/GenBank/DDBJ whole genome shotgun (WGS) entry which is preliminary data.</text>
</comment>
<dbReference type="GO" id="GO:0004497">
    <property type="term" value="F:monooxygenase activity"/>
    <property type="evidence" value="ECO:0007669"/>
    <property type="project" value="UniProtKB-KW"/>
</dbReference>
<dbReference type="Proteomes" id="UP000316388">
    <property type="component" value="Unassembled WGS sequence"/>
</dbReference>
<evidence type="ECO:0000313" key="3">
    <source>
        <dbReference type="Proteomes" id="UP000316388"/>
    </source>
</evidence>
<evidence type="ECO:0000313" key="2">
    <source>
        <dbReference type="EMBL" id="TSE36068.1"/>
    </source>
</evidence>
<accession>A0A554XJT8</accession>
<dbReference type="InterPro" id="IPR021139">
    <property type="entry name" value="NYN"/>
</dbReference>